<dbReference type="Pfam" id="PF23305">
    <property type="entry name" value="DUF7082"/>
    <property type="match status" value="1"/>
</dbReference>
<reference evidence="3" key="1">
    <citation type="journal article" date="2022" name="IScience">
        <title>Evolution of zygomycete secretomes and the origins of terrestrial fungal ecologies.</title>
        <authorList>
            <person name="Chang Y."/>
            <person name="Wang Y."/>
            <person name="Mondo S."/>
            <person name="Ahrendt S."/>
            <person name="Andreopoulos W."/>
            <person name="Barry K."/>
            <person name="Beard J."/>
            <person name="Benny G.L."/>
            <person name="Blankenship S."/>
            <person name="Bonito G."/>
            <person name="Cuomo C."/>
            <person name="Desiro A."/>
            <person name="Gervers K.A."/>
            <person name="Hundley H."/>
            <person name="Kuo A."/>
            <person name="LaButti K."/>
            <person name="Lang B.F."/>
            <person name="Lipzen A."/>
            <person name="O'Donnell K."/>
            <person name="Pangilinan J."/>
            <person name="Reynolds N."/>
            <person name="Sandor L."/>
            <person name="Smith M.E."/>
            <person name="Tsang A."/>
            <person name="Grigoriev I.V."/>
            <person name="Stajich J.E."/>
            <person name="Spatafora J.W."/>
        </authorList>
    </citation>
    <scope>NUCLEOTIDE SEQUENCE</scope>
    <source>
        <strain evidence="3">RSA 2281</strain>
    </source>
</reference>
<dbReference type="AlphaFoldDB" id="A0AAD5KCB3"/>
<dbReference type="PANTHER" id="PTHR39463:SF1">
    <property type="entry name" value="MEDUSA"/>
    <property type="match status" value="1"/>
</dbReference>
<organism evidence="3 4">
    <name type="scientific">Phascolomyces articulosus</name>
    <dbReference type="NCBI Taxonomy" id="60185"/>
    <lineage>
        <taxon>Eukaryota</taxon>
        <taxon>Fungi</taxon>
        <taxon>Fungi incertae sedis</taxon>
        <taxon>Mucoromycota</taxon>
        <taxon>Mucoromycotina</taxon>
        <taxon>Mucoromycetes</taxon>
        <taxon>Mucorales</taxon>
        <taxon>Lichtheimiaceae</taxon>
        <taxon>Phascolomyces</taxon>
    </lineage>
</organism>
<comment type="caution">
    <text evidence="3">The sequence shown here is derived from an EMBL/GenBank/DDBJ whole genome shotgun (WGS) entry which is preliminary data.</text>
</comment>
<keyword evidence="4" id="KW-1185">Reference proteome</keyword>
<reference evidence="3" key="2">
    <citation type="submission" date="2023-02" db="EMBL/GenBank/DDBJ databases">
        <authorList>
            <consortium name="DOE Joint Genome Institute"/>
            <person name="Mondo S.J."/>
            <person name="Chang Y."/>
            <person name="Wang Y."/>
            <person name="Ahrendt S."/>
            <person name="Andreopoulos W."/>
            <person name="Barry K."/>
            <person name="Beard J."/>
            <person name="Benny G.L."/>
            <person name="Blankenship S."/>
            <person name="Bonito G."/>
            <person name="Cuomo C."/>
            <person name="Desiro A."/>
            <person name="Gervers K.A."/>
            <person name="Hundley H."/>
            <person name="Kuo A."/>
            <person name="LaButti K."/>
            <person name="Lang B.F."/>
            <person name="Lipzen A."/>
            <person name="O'Donnell K."/>
            <person name="Pangilinan J."/>
            <person name="Reynolds N."/>
            <person name="Sandor L."/>
            <person name="Smith M.W."/>
            <person name="Tsang A."/>
            <person name="Grigoriev I.V."/>
            <person name="Stajich J.E."/>
            <person name="Spatafora J.W."/>
        </authorList>
    </citation>
    <scope>NUCLEOTIDE SEQUENCE</scope>
    <source>
        <strain evidence="3">RSA 2281</strain>
    </source>
</reference>
<dbReference type="EMBL" id="JAIXMP010000001">
    <property type="protein sequence ID" value="KAI9278693.1"/>
    <property type="molecule type" value="Genomic_DNA"/>
</dbReference>
<gene>
    <name evidence="3" type="ORF">BDA99DRAFT_492877</name>
</gene>
<evidence type="ECO:0000256" key="1">
    <source>
        <dbReference type="SAM" id="MobiDB-lite"/>
    </source>
</evidence>
<feature type="compositionally biased region" description="Low complexity" evidence="1">
    <location>
        <begin position="1"/>
        <end position="17"/>
    </location>
</feature>
<evidence type="ECO:0000313" key="3">
    <source>
        <dbReference type="EMBL" id="KAI9278693.1"/>
    </source>
</evidence>
<feature type="compositionally biased region" description="Polar residues" evidence="1">
    <location>
        <begin position="26"/>
        <end position="35"/>
    </location>
</feature>
<name>A0AAD5KCB3_9FUNG</name>
<protein>
    <recommendedName>
        <fullName evidence="2">DUF7082 domain-containing protein</fullName>
    </recommendedName>
</protein>
<dbReference type="GO" id="GO:0005634">
    <property type="term" value="C:nucleus"/>
    <property type="evidence" value="ECO:0007669"/>
    <property type="project" value="TreeGrafter"/>
</dbReference>
<dbReference type="Proteomes" id="UP001209540">
    <property type="component" value="Unassembled WGS sequence"/>
</dbReference>
<feature type="region of interest" description="Disordered" evidence="1">
    <location>
        <begin position="1"/>
        <end position="50"/>
    </location>
</feature>
<feature type="compositionally biased region" description="Basic residues" evidence="1">
    <location>
        <begin position="38"/>
        <end position="50"/>
    </location>
</feature>
<evidence type="ECO:0000259" key="2">
    <source>
        <dbReference type="Pfam" id="PF23305"/>
    </source>
</evidence>
<proteinExistence type="predicted"/>
<feature type="domain" description="DUF7082" evidence="2">
    <location>
        <begin position="159"/>
        <end position="253"/>
    </location>
</feature>
<sequence length="258" mass="30954">MSNVTQQEQTNGRQQQQRFSFLPQRQGAQTSSSLSSDHHRRYLKKRETRSKKPRLNMRDVTWQNYVPYPKIDQPVQFKFLSDFNLLALNWSVEETLSHRRLVQFWPVFHPSSFTESSCLLNTTNDENEEDTIHCVFRVLSQESYHEYRGLNNHEDETTRRMYQQQQKDKSVIISCIAFRQELWITSADLIRILECIMRITLTTQEKNRVRRNLEGFYPVTASKYCEDTVDLFYHVMDFSDPIPRSIEKDVSFFFLYFF</sequence>
<dbReference type="PANTHER" id="PTHR39463">
    <property type="entry name" value="MEDUSA"/>
    <property type="match status" value="1"/>
</dbReference>
<evidence type="ECO:0000313" key="4">
    <source>
        <dbReference type="Proteomes" id="UP001209540"/>
    </source>
</evidence>
<dbReference type="InterPro" id="IPR055509">
    <property type="entry name" value="DUF7082"/>
</dbReference>
<accession>A0AAD5KCB3</accession>